<dbReference type="UniPathway" id="UPA00164"/>
<feature type="binding site" evidence="9">
    <location>
        <position position="100"/>
    </location>
    <ligand>
        <name>alpha-D-glucose 1-phosphate</name>
        <dbReference type="ChEBI" id="CHEBI:58601"/>
    </ligand>
</feature>
<keyword evidence="6 9" id="KW-0067">ATP-binding</keyword>
<proteinExistence type="inferred from homology"/>
<keyword evidence="2 9" id="KW-0321">Glycogen metabolism</keyword>
<dbReference type="InterPro" id="IPR029044">
    <property type="entry name" value="Nucleotide-diphossugar_trans"/>
</dbReference>
<evidence type="ECO:0000256" key="2">
    <source>
        <dbReference type="ARBA" id="ARBA00022600"/>
    </source>
</evidence>
<dbReference type="GO" id="GO:0005978">
    <property type="term" value="P:glycogen biosynthetic process"/>
    <property type="evidence" value="ECO:0007669"/>
    <property type="project" value="UniProtKB-UniRule"/>
</dbReference>
<dbReference type="Gene3D" id="2.160.10.10">
    <property type="entry name" value="Hexapeptide repeat proteins"/>
    <property type="match status" value="1"/>
</dbReference>
<evidence type="ECO:0000256" key="7">
    <source>
        <dbReference type="ARBA" id="ARBA00023056"/>
    </source>
</evidence>
<name>A0A0U2UKY5_9BACL</name>
<dbReference type="RefSeq" id="WP_062408818.1">
    <property type="nucleotide sequence ID" value="NZ_BJCS01000001.1"/>
</dbReference>
<feature type="domain" description="Glucose-1-phosphate adenylyltransferase/Bifunctional protein GlmU-like C-terminal hexapeptide" evidence="11">
    <location>
        <begin position="291"/>
        <end position="366"/>
    </location>
</feature>
<dbReference type="OrthoDB" id="9801810at2"/>
<evidence type="ECO:0000256" key="5">
    <source>
        <dbReference type="ARBA" id="ARBA00022741"/>
    </source>
</evidence>
<dbReference type="STRING" id="162209.IJ22_22350"/>
<feature type="site" description="Could play a key role in the communication between the regulatory and the substrate sites" evidence="9">
    <location>
        <position position="99"/>
    </location>
</feature>
<accession>A0A0U2UKY5</accession>
<evidence type="ECO:0000256" key="6">
    <source>
        <dbReference type="ARBA" id="ARBA00022840"/>
    </source>
</evidence>
<dbReference type="GO" id="GO:0008878">
    <property type="term" value="F:glucose-1-phosphate adenylyltransferase activity"/>
    <property type="evidence" value="ECO:0007669"/>
    <property type="project" value="UniProtKB-UniRule"/>
</dbReference>
<dbReference type="PATRIC" id="fig|162209.4.peg.2380"/>
<evidence type="ECO:0000259" key="11">
    <source>
        <dbReference type="Pfam" id="PF24894"/>
    </source>
</evidence>
<dbReference type="AlphaFoldDB" id="A0A0U2UKY5"/>
<dbReference type="InterPro" id="IPR005836">
    <property type="entry name" value="ADP_Glu_pyroP_CS"/>
</dbReference>
<comment type="catalytic activity">
    <reaction evidence="9">
        <text>alpha-D-glucose 1-phosphate + ATP + H(+) = ADP-alpha-D-glucose + diphosphate</text>
        <dbReference type="Rhea" id="RHEA:12120"/>
        <dbReference type="ChEBI" id="CHEBI:15378"/>
        <dbReference type="ChEBI" id="CHEBI:30616"/>
        <dbReference type="ChEBI" id="CHEBI:33019"/>
        <dbReference type="ChEBI" id="CHEBI:57498"/>
        <dbReference type="ChEBI" id="CHEBI:58601"/>
        <dbReference type="EC" id="2.7.7.27"/>
    </reaction>
</comment>
<dbReference type="PANTHER" id="PTHR43523:SF2">
    <property type="entry name" value="GLUCOSE-1-PHOSPHATE ADENYLYLTRANSFERASE"/>
    <property type="match status" value="1"/>
</dbReference>
<comment type="subunit">
    <text evidence="9">Homotetramer.</text>
</comment>
<keyword evidence="3 9" id="KW-0808">Transferase</keyword>
<dbReference type="InterPro" id="IPR011831">
    <property type="entry name" value="ADP-Glc_PPase"/>
</dbReference>
<dbReference type="SUPFAM" id="SSF53448">
    <property type="entry name" value="Nucleotide-diphospho-sugar transferases"/>
    <property type="match status" value="1"/>
</dbReference>
<dbReference type="InterPro" id="IPR023049">
    <property type="entry name" value="GlgC_bac"/>
</dbReference>
<dbReference type="Gene3D" id="3.90.550.10">
    <property type="entry name" value="Spore Coat Polysaccharide Biosynthesis Protein SpsA, Chain A"/>
    <property type="match status" value="1"/>
</dbReference>
<dbReference type="InterPro" id="IPR005835">
    <property type="entry name" value="NTP_transferase_dom"/>
</dbReference>
<dbReference type="NCBIfam" id="NF003670">
    <property type="entry name" value="PRK05293.1"/>
    <property type="match status" value="1"/>
</dbReference>
<feature type="binding site" evidence="9">
    <location>
        <position position="165"/>
    </location>
    <ligand>
        <name>alpha-D-glucose 1-phosphate</name>
        <dbReference type="ChEBI" id="CHEBI:58601"/>
    </ligand>
</feature>
<dbReference type="GO" id="GO:0005524">
    <property type="term" value="F:ATP binding"/>
    <property type="evidence" value="ECO:0007669"/>
    <property type="project" value="UniProtKB-KW"/>
</dbReference>
<dbReference type="EC" id="2.7.7.27" evidence="9"/>
<evidence type="ECO:0000313" key="12">
    <source>
        <dbReference type="EMBL" id="ALS22609.1"/>
    </source>
</evidence>
<dbReference type="HAMAP" id="MF_00624">
    <property type="entry name" value="GlgC"/>
    <property type="match status" value="1"/>
</dbReference>
<evidence type="ECO:0000259" key="10">
    <source>
        <dbReference type="Pfam" id="PF00483"/>
    </source>
</evidence>
<dbReference type="PROSITE" id="PS00809">
    <property type="entry name" value="ADP_GLC_PYROPHOSPH_2"/>
    <property type="match status" value="1"/>
</dbReference>
<dbReference type="EMBL" id="CP013652">
    <property type="protein sequence ID" value="ALS22609.1"/>
    <property type="molecule type" value="Genomic_DNA"/>
</dbReference>
<keyword evidence="7 9" id="KW-0320">Glycogen biosynthesis</keyword>
<organism evidence="12 13">
    <name type="scientific">Paenibacillus naphthalenovorans</name>
    <dbReference type="NCBI Taxonomy" id="162209"/>
    <lineage>
        <taxon>Bacteria</taxon>
        <taxon>Bacillati</taxon>
        <taxon>Bacillota</taxon>
        <taxon>Bacilli</taxon>
        <taxon>Bacillales</taxon>
        <taxon>Paenibacillaceae</taxon>
        <taxon>Paenibacillus</taxon>
    </lineage>
</organism>
<dbReference type="KEGG" id="pnp:IJ22_22350"/>
<evidence type="ECO:0000256" key="8">
    <source>
        <dbReference type="ARBA" id="ARBA00023277"/>
    </source>
</evidence>
<reference evidence="13" key="1">
    <citation type="submission" date="2015-12" db="EMBL/GenBank/DDBJ databases">
        <title>Complete genome sequences of two moderately thermophilic Paenibacillus species.</title>
        <authorList>
            <person name="Butler R.III."/>
            <person name="Wang J."/>
            <person name="Stark B.C."/>
            <person name="Pombert J.-F."/>
        </authorList>
    </citation>
    <scope>NUCLEOTIDE SEQUENCE [LARGE SCALE GENOMIC DNA]</scope>
    <source>
        <strain evidence="13">32O-Y</strain>
    </source>
</reference>
<evidence type="ECO:0000256" key="9">
    <source>
        <dbReference type="HAMAP-Rule" id="MF_00624"/>
    </source>
</evidence>
<keyword evidence="8 9" id="KW-0119">Carbohydrate metabolism</keyword>
<dbReference type="InterPro" id="IPR056818">
    <property type="entry name" value="GlmU/GlgC-like_hexapep"/>
</dbReference>
<dbReference type="CDD" id="cd02508">
    <property type="entry name" value="ADP_Glucose_PP"/>
    <property type="match status" value="1"/>
</dbReference>
<evidence type="ECO:0000256" key="4">
    <source>
        <dbReference type="ARBA" id="ARBA00022695"/>
    </source>
</evidence>
<keyword evidence="5 9" id="KW-0547">Nucleotide-binding</keyword>
<comment type="similarity">
    <text evidence="1 9">Belongs to the bacterial/plant glucose-1-phosphate adenylyltransferase family.</text>
</comment>
<dbReference type="PANTHER" id="PTHR43523">
    <property type="entry name" value="GLUCOSE-1-PHOSPHATE ADENYLYLTRANSFERASE-RELATED"/>
    <property type="match status" value="1"/>
</dbReference>
<sequence>MRKKECVAMLLAGGEGRRLGLLTNKLAKPAVHFGGKYRIIDFTLSNCTNSGIDTVGVLTQYQPLVLNTYIGIGTPWDLDRKNGGVTVLPPYMEQSGGDWYKGTANAIYRNISFVEQYDPEYVLVISGDHIYKMDYDVMLDFHKRRGADVTIAVIEVKWEEASRFGIMSADEDQCIIEFVEKPEEPKSNLASMGIYIFNWQVLKEYLIKDEADTGSSKDFGKDVIPAMLRDNLRMMAYPFAGYWKDVGTVQSLWEANMDLLENEPEFNLNDREWRIYSVNPLQPGQYVAPTAQIRRSLVNEGCCVFGEVDHSVLFYGVEIGEGSLIKDSVIMPNVKIGNNVKIYKSIIGEGTLVEDGCVIGQPQEEGDQDIILIGSNERIRMTTSSVRGDFA</sequence>
<protein>
    <recommendedName>
        <fullName evidence="9">Glucose-1-phosphate adenylyltransferase</fullName>
        <ecNumber evidence="9">2.7.7.27</ecNumber>
    </recommendedName>
    <alternativeName>
        <fullName evidence="9">ADP-glucose pyrophosphorylase</fullName>
        <shortName evidence="9">ADPGlc PPase</shortName>
    </alternativeName>
    <alternativeName>
        <fullName evidence="9">ADP-glucose synthase</fullName>
    </alternativeName>
</protein>
<feature type="site" description="Could play a key role in the communication between the regulatory and the substrate sites" evidence="9">
    <location>
        <position position="60"/>
    </location>
</feature>
<dbReference type="PROSITE" id="PS00810">
    <property type="entry name" value="ADP_GLC_PYROPHOSPH_3"/>
    <property type="match status" value="1"/>
</dbReference>
<dbReference type="NCBIfam" id="TIGR02091">
    <property type="entry name" value="glgC"/>
    <property type="match status" value="1"/>
</dbReference>
<dbReference type="Pfam" id="PF24894">
    <property type="entry name" value="Hexapep_GlmU"/>
    <property type="match status" value="1"/>
</dbReference>
<gene>
    <name evidence="9" type="primary">glgC</name>
    <name evidence="12" type="ORF">IJ22_22350</name>
</gene>
<evidence type="ECO:0000256" key="1">
    <source>
        <dbReference type="ARBA" id="ARBA00010443"/>
    </source>
</evidence>
<feature type="domain" description="Nucleotidyl transferase" evidence="10">
    <location>
        <begin position="8"/>
        <end position="261"/>
    </location>
</feature>
<keyword evidence="4 9" id="KW-0548">Nucleotidyltransferase</keyword>
<keyword evidence="13" id="KW-1185">Reference proteome</keyword>
<reference evidence="12 13" key="2">
    <citation type="journal article" date="2016" name="Genome Announc.">
        <title>Complete Genome Sequences of Two Interactive Moderate Thermophiles, Paenibacillus napthalenovorans 32O-Y and Paenibacillus sp. 32O-W.</title>
        <authorList>
            <person name="Butler R.R.III."/>
            <person name="Wang J."/>
            <person name="Stark B.C."/>
            <person name="Pombert J.F."/>
        </authorList>
    </citation>
    <scope>NUCLEOTIDE SEQUENCE [LARGE SCALE GENOMIC DNA]</scope>
    <source>
        <strain evidence="12 13">32O-Y</strain>
    </source>
</reference>
<dbReference type="Proteomes" id="UP000061660">
    <property type="component" value="Chromosome"/>
</dbReference>
<evidence type="ECO:0000313" key="13">
    <source>
        <dbReference type="Proteomes" id="UP000061660"/>
    </source>
</evidence>
<dbReference type="Pfam" id="PF00483">
    <property type="entry name" value="NTP_transferase"/>
    <property type="match status" value="1"/>
</dbReference>
<feature type="binding site" evidence="9">
    <location>
        <begin position="180"/>
        <end position="181"/>
    </location>
    <ligand>
        <name>alpha-D-glucose 1-phosphate</name>
        <dbReference type="ChEBI" id="CHEBI:58601"/>
    </ligand>
</feature>
<dbReference type="InterPro" id="IPR011004">
    <property type="entry name" value="Trimer_LpxA-like_sf"/>
</dbReference>
<dbReference type="SUPFAM" id="SSF51161">
    <property type="entry name" value="Trimeric LpxA-like enzymes"/>
    <property type="match status" value="1"/>
</dbReference>
<dbReference type="CDD" id="cd04651">
    <property type="entry name" value="LbH_G1P_AT_C"/>
    <property type="match status" value="1"/>
</dbReference>
<feature type="binding site" evidence="9">
    <location>
        <position position="191"/>
    </location>
    <ligand>
        <name>alpha-D-glucose 1-phosphate</name>
        <dbReference type="ChEBI" id="CHEBI:58601"/>
    </ligand>
</feature>
<comment type="pathway">
    <text evidence="9">Glycan biosynthesis; glycogen biosynthesis.</text>
</comment>
<comment type="function">
    <text evidence="9">Involved in the biosynthesis of ADP-glucose, a building block required for the elongation reactions to produce glycogen. Catalyzes the reaction between ATP and alpha-D-glucose 1-phosphate (G1P) to produce pyrophosphate and ADP-Glc.</text>
</comment>
<evidence type="ECO:0000256" key="3">
    <source>
        <dbReference type="ARBA" id="ARBA00022679"/>
    </source>
</evidence>